<dbReference type="Pfam" id="PF13649">
    <property type="entry name" value="Methyltransf_25"/>
    <property type="match status" value="1"/>
</dbReference>
<dbReference type="InterPro" id="IPR041698">
    <property type="entry name" value="Methyltransf_25"/>
</dbReference>
<name>A0A443SHB4_9ACAR</name>
<dbReference type="GO" id="GO:0032259">
    <property type="term" value="P:methylation"/>
    <property type="evidence" value="ECO:0007669"/>
    <property type="project" value="UniProtKB-KW"/>
</dbReference>
<organism evidence="2 3">
    <name type="scientific">Leptotrombidium deliense</name>
    <dbReference type="NCBI Taxonomy" id="299467"/>
    <lineage>
        <taxon>Eukaryota</taxon>
        <taxon>Metazoa</taxon>
        <taxon>Ecdysozoa</taxon>
        <taxon>Arthropoda</taxon>
        <taxon>Chelicerata</taxon>
        <taxon>Arachnida</taxon>
        <taxon>Acari</taxon>
        <taxon>Acariformes</taxon>
        <taxon>Trombidiformes</taxon>
        <taxon>Prostigmata</taxon>
        <taxon>Anystina</taxon>
        <taxon>Parasitengona</taxon>
        <taxon>Trombiculoidea</taxon>
        <taxon>Trombiculidae</taxon>
        <taxon>Leptotrombidium</taxon>
    </lineage>
</organism>
<dbReference type="AlphaFoldDB" id="A0A443SHB4"/>
<reference evidence="2 3" key="1">
    <citation type="journal article" date="2018" name="Gigascience">
        <title>Genomes of trombidid mites reveal novel predicted allergens and laterally-transferred genes associated with secondary metabolism.</title>
        <authorList>
            <person name="Dong X."/>
            <person name="Chaisiri K."/>
            <person name="Xia D."/>
            <person name="Armstrong S.D."/>
            <person name="Fang Y."/>
            <person name="Donnelly M.J."/>
            <person name="Kadowaki T."/>
            <person name="McGarry J.W."/>
            <person name="Darby A.C."/>
            <person name="Makepeace B.L."/>
        </authorList>
    </citation>
    <scope>NUCLEOTIDE SEQUENCE [LARGE SCALE GENOMIC DNA]</scope>
    <source>
        <strain evidence="2">UoL-UT</strain>
    </source>
</reference>
<dbReference type="InterPro" id="IPR029063">
    <property type="entry name" value="SAM-dependent_MTases_sf"/>
</dbReference>
<dbReference type="PANTHER" id="PTHR43591">
    <property type="entry name" value="METHYLTRANSFERASE"/>
    <property type="match status" value="1"/>
</dbReference>
<dbReference type="Gene3D" id="3.40.50.150">
    <property type="entry name" value="Vaccinia Virus protein VP39"/>
    <property type="match status" value="1"/>
</dbReference>
<dbReference type="VEuPathDB" id="VectorBase:LDEU005119"/>
<keyword evidence="2" id="KW-0489">Methyltransferase</keyword>
<dbReference type="GO" id="GO:0008168">
    <property type="term" value="F:methyltransferase activity"/>
    <property type="evidence" value="ECO:0007669"/>
    <property type="project" value="UniProtKB-KW"/>
</dbReference>
<evidence type="ECO:0000259" key="1">
    <source>
        <dbReference type="Pfam" id="PF13649"/>
    </source>
</evidence>
<evidence type="ECO:0000313" key="2">
    <source>
        <dbReference type="EMBL" id="RWS26921.1"/>
    </source>
</evidence>
<evidence type="ECO:0000313" key="3">
    <source>
        <dbReference type="Proteomes" id="UP000288716"/>
    </source>
</evidence>
<keyword evidence="2" id="KW-0808">Transferase</keyword>
<sequence length="223" mass="25305">MSLAKLKEEEEFVYNVLLAEKPINKQIELYKEIASNYDESFNQTRDSRILDVGAGTGRSGKLLNLLGYKNVDALDGCEEMLHHSQKLTNVYKNFITALVVVDQELPIAENTYDVALMSGSASPAHIDVAAYKQIIRVVKPGNLNWFIIINYELLKGGIVGWIVEDSDTCEKLSSRFHNNNYIRTLQKFVDEGLWMPLDGYNPKRVPNATLLKPADIFFYKVLK</sequence>
<feature type="domain" description="Methyltransferase" evidence="1">
    <location>
        <begin position="49"/>
        <end position="141"/>
    </location>
</feature>
<dbReference type="OrthoDB" id="10039245at2759"/>
<accession>A0A443SHB4</accession>
<dbReference type="PANTHER" id="PTHR43591:SF110">
    <property type="entry name" value="RHODANESE DOMAIN-CONTAINING PROTEIN"/>
    <property type="match status" value="1"/>
</dbReference>
<protein>
    <submittedName>
        <fullName evidence="2">Malonyl-[acyl-carrier protein] O-methyltransferase-like protein</fullName>
    </submittedName>
</protein>
<keyword evidence="3" id="KW-1185">Reference proteome</keyword>
<gene>
    <name evidence="2" type="ORF">B4U80_00222</name>
</gene>
<dbReference type="SUPFAM" id="SSF53335">
    <property type="entry name" value="S-adenosyl-L-methionine-dependent methyltransferases"/>
    <property type="match status" value="1"/>
</dbReference>
<dbReference type="CDD" id="cd02440">
    <property type="entry name" value="AdoMet_MTases"/>
    <property type="match status" value="1"/>
</dbReference>
<dbReference type="EMBL" id="NCKV01002384">
    <property type="protein sequence ID" value="RWS26921.1"/>
    <property type="molecule type" value="Genomic_DNA"/>
</dbReference>
<proteinExistence type="predicted"/>
<comment type="caution">
    <text evidence="2">The sequence shown here is derived from an EMBL/GenBank/DDBJ whole genome shotgun (WGS) entry which is preliminary data.</text>
</comment>
<dbReference type="Proteomes" id="UP000288716">
    <property type="component" value="Unassembled WGS sequence"/>
</dbReference>
<dbReference type="STRING" id="299467.A0A443SHB4"/>